<dbReference type="OrthoDB" id="265717at2759"/>
<gene>
    <name evidence="2" type="ORF">EJ05DRAFT_309841</name>
</gene>
<keyword evidence="3" id="KW-1185">Reference proteome</keyword>
<proteinExistence type="predicted"/>
<feature type="chain" id="PRO_5025467369" evidence="1">
    <location>
        <begin position="24"/>
        <end position="298"/>
    </location>
</feature>
<dbReference type="RefSeq" id="XP_033602243.1">
    <property type="nucleotide sequence ID" value="XM_033740678.1"/>
</dbReference>
<organism evidence="2 3">
    <name type="scientific">Pseudovirgaria hyperparasitica</name>
    <dbReference type="NCBI Taxonomy" id="470096"/>
    <lineage>
        <taxon>Eukaryota</taxon>
        <taxon>Fungi</taxon>
        <taxon>Dikarya</taxon>
        <taxon>Ascomycota</taxon>
        <taxon>Pezizomycotina</taxon>
        <taxon>Dothideomycetes</taxon>
        <taxon>Dothideomycetes incertae sedis</taxon>
        <taxon>Acrospermales</taxon>
        <taxon>Acrospermaceae</taxon>
        <taxon>Pseudovirgaria</taxon>
    </lineage>
</organism>
<keyword evidence="1" id="KW-0732">Signal</keyword>
<dbReference type="AlphaFoldDB" id="A0A6A6WAA7"/>
<accession>A0A6A6WAA7</accession>
<feature type="signal peptide" evidence="1">
    <location>
        <begin position="1"/>
        <end position="23"/>
    </location>
</feature>
<evidence type="ECO:0000256" key="1">
    <source>
        <dbReference type="SAM" id="SignalP"/>
    </source>
</evidence>
<evidence type="ECO:0000313" key="3">
    <source>
        <dbReference type="Proteomes" id="UP000799437"/>
    </source>
</evidence>
<dbReference type="EMBL" id="ML996569">
    <property type="protein sequence ID" value="KAF2759792.1"/>
    <property type="molecule type" value="Genomic_DNA"/>
</dbReference>
<reference evidence="2" key="1">
    <citation type="journal article" date="2020" name="Stud. Mycol.">
        <title>101 Dothideomycetes genomes: a test case for predicting lifestyles and emergence of pathogens.</title>
        <authorList>
            <person name="Haridas S."/>
            <person name="Albert R."/>
            <person name="Binder M."/>
            <person name="Bloem J."/>
            <person name="Labutti K."/>
            <person name="Salamov A."/>
            <person name="Andreopoulos B."/>
            <person name="Baker S."/>
            <person name="Barry K."/>
            <person name="Bills G."/>
            <person name="Bluhm B."/>
            <person name="Cannon C."/>
            <person name="Castanera R."/>
            <person name="Culley D."/>
            <person name="Daum C."/>
            <person name="Ezra D."/>
            <person name="Gonzalez J."/>
            <person name="Henrissat B."/>
            <person name="Kuo A."/>
            <person name="Liang C."/>
            <person name="Lipzen A."/>
            <person name="Lutzoni F."/>
            <person name="Magnuson J."/>
            <person name="Mondo S."/>
            <person name="Nolan M."/>
            <person name="Ohm R."/>
            <person name="Pangilinan J."/>
            <person name="Park H.-J."/>
            <person name="Ramirez L."/>
            <person name="Alfaro M."/>
            <person name="Sun H."/>
            <person name="Tritt A."/>
            <person name="Yoshinaga Y."/>
            <person name="Zwiers L.-H."/>
            <person name="Turgeon B."/>
            <person name="Goodwin S."/>
            <person name="Spatafora J."/>
            <person name="Crous P."/>
            <person name="Grigoriev I."/>
        </authorList>
    </citation>
    <scope>NUCLEOTIDE SEQUENCE</scope>
    <source>
        <strain evidence="2">CBS 121739</strain>
    </source>
</reference>
<dbReference type="Proteomes" id="UP000799437">
    <property type="component" value="Unassembled WGS sequence"/>
</dbReference>
<protein>
    <submittedName>
        <fullName evidence="2">Uncharacterized protein</fullName>
    </submittedName>
</protein>
<sequence length="298" mass="32853">MLPPHNFVLSVVILLELICKSVSTSCNSTESLPNPIATTYPNETTGTINGTHAIIPIDLSAARSLIPPQYGINLYELYALQPDFPRNKYPLIVQSVLDHDVGVGTSLRIPDFTRSAITLPFVDLLHDGRTSFRLLHSIVMSDNPLAVEGAALYGPPQPLVGRFDPPCEAYMYETSERTAASSVTFAAYPLHDDVHSKRPLVHTRFKPCRAQPYSLALYENILNQVLTNNGTLCDNFVTLFDTSISTGDFSPVPVEGRVVLNRPVYPTDSVFEGVFGIKADFAFVERNYIPCSQFKSVS</sequence>
<evidence type="ECO:0000313" key="2">
    <source>
        <dbReference type="EMBL" id="KAF2759792.1"/>
    </source>
</evidence>
<name>A0A6A6WAA7_9PEZI</name>
<dbReference type="GeneID" id="54481732"/>